<organism evidence="8 9">
    <name type="scientific">Paraburkholderia guartelaensis</name>
    <dbReference type="NCBI Taxonomy" id="2546446"/>
    <lineage>
        <taxon>Bacteria</taxon>
        <taxon>Pseudomonadati</taxon>
        <taxon>Pseudomonadota</taxon>
        <taxon>Betaproteobacteria</taxon>
        <taxon>Burkholderiales</taxon>
        <taxon>Burkholderiaceae</taxon>
        <taxon>Paraburkholderia</taxon>
    </lineage>
</organism>
<evidence type="ECO:0000313" key="9">
    <source>
        <dbReference type="Proteomes" id="UP000295606"/>
    </source>
</evidence>
<comment type="caution">
    <text evidence="8">The sequence shown here is derived from an EMBL/GenBank/DDBJ whole genome shotgun (WGS) entry which is preliminary data.</text>
</comment>
<keyword evidence="5" id="KW-0574">Periplasm</keyword>
<evidence type="ECO:0000259" key="7">
    <source>
        <dbReference type="SMART" id="SM00062"/>
    </source>
</evidence>
<dbReference type="SMART" id="SM00062">
    <property type="entry name" value="PBPb"/>
    <property type="match status" value="1"/>
</dbReference>
<evidence type="ECO:0000256" key="2">
    <source>
        <dbReference type="ARBA" id="ARBA00010333"/>
    </source>
</evidence>
<dbReference type="RefSeq" id="WP_133184861.1">
    <property type="nucleotide sequence ID" value="NZ_SMOD01000017.1"/>
</dbReference>
<feature type="signal peptide" evidence="6">
    <location>
        <begin position="1"/>
        <end position="23"/>
    </location>
</feature>
<name>A0A4R5LC37_9BURK</name>
<evidence type="ECO:0000256" key="4">
    <source>
        <dbReference type="ARBA" id="ARBA00022729"/>
    </source>
</evidence>
<evidence type="ECO:0000313" key="8">
    <source>
        <dbReference type="EMBL" id="TDG05936.1"/>
    </source>
</evidence>
<dbReference type="Pfam" id="PF00497">
    <property type="entry name" value="SBP_bac_3"/>
    <property type="match status" value="1"/>
</dbReference>
<dbReference type="PANTHER" id="PTHR35936:SF13">
    <property type="entry name" value="HISTIDINE-BINDING PERIPLASMIC PROTEIN"/>
    <property type="match status" value="1"/>
</dbReference>
<dbReference type="EMBL" id="SMOD01000017">
    <property type="protein sequence ID" value="TDG05936.1"/>
    <property type="molecule type" value="Genomic_DNA"/>
</dbReference>
<dbReference type="NCBIfam" id="TIGR01096">
    <property type="entry name" value="3A0103s03R"/>
    <property type="match status" value="1"/>
</dbReference>
<proteinExistence type="inferred from homology"/>
<dbReference type="GO" id="GO:0030288">
    <property type="term" value="C:outer membrane-bounded periplasmic space"/>
    <property type="evidence" value="ECO:0007669"/>
    <property type="project" value="InterPro"/>
</dbReference>
<comment type="similarity">
    <text evidence="2">Belongs to the bacterial solute-binding protein 3 family.</text>
</comment>
<dbReference type="Gene3D" id="3.40.190.10">
    <property type="entry name" value="Periplasmic binding protein-like II"/>
    <property type="match status" value="2"/>
</dbReference>
<dbReference type="CDD" id="cd13703">
    <property type="entry name" value="PBP2_HisJ_LAO"/>
    <property type="match status" value="1"/>
</dbReference>
<evidence type="ECO:0000256" key="6">
    <source>
        <dbReference type="SAM" id="SignalP"/>
    </source>
</evidence>
<dbReference type="PANTHER" id="PTHR35936">
    <property type="entry name" value="MEMBRANE-BOUND LYTIC MUREIN TRANSGLYCOSYLASE F"/>
    <property type="match status" value="1"/>
</dbReference>
<gene>
    <name evidence="8" type="ORF">E1N52_22095</name>
</gene>
<feature type="domain" description="Solute-binding protein family 3/N-terminal" evidence="7">
    <location>
        <begin position="30"/>
        <end position="259"/>
    </location>
</feature>
<accession>A0A4R5LC37</accession>
<dbReference type="InterPro" id="IPR001638">
    <property type="entry name" value="Solute-binding_3/MltF_N"/>
</dbReference>
<keyword evidence="4 6" id="KW-0732">Signal</keyword>
<reference evidence="8 9" key="1">
    <citation type="submission" date="2019-03" db="EMBL/GenBank/DDBJ databases">
        <title>Paraburkholderia sp. isolated from native Mimosa gymnas in Guartela State Park, Brazil.</title>
        <authorList>
            <person name="Paulitsch F."/>
            <person name="Hungria M."/>
            <person name="Delamuta J.R.M."/>
            <person name="Ribeiro R.A."/>
            <person name="Dall'Agnol R."/>
            <person name="Silva J.S.B."/>
        </authorList>
    </citation>
    <scope>NUCLEOTIDE SEQUENCE [LARGE SCALE GENOMIC DNA]</scope>
    <source>
        <strain evidence="8 9">CNPSo 3008</strain>
    </source>
</reference>
<comment type="subcellular location">
    <subcellularLocation>
        <location evidence="1">Periplasm</location>
    </subcellularLocation>
</comment>
<feature type="chain" id="PRO_5020294426" evidence="6">
    <location>
        <begin position="24"/>
        <end position="264"/>
    </location>
</feature>
<keyword evidence="3" id="KW-0813">Transport</keyword>
<dbReference type="OrthoDB" id="368476at2"/>
<dbReference type="InterPro" id="IPR005768">
    <property type="entry name" value="Lys_Arg_Orn-bd"/>
</dbReference>
<evidence type="ECO:0000256" key="3">
    <source>
        <dbReference type="ARBA" id="ARBA00022448"/>
    </source>
</evidence>
<dbReference type="AlphaFoldDB" id="A0A4R5LC37"/>
<evidence type="ECO:0000256" key="1">
    <source>
        <dbReference type="ARBA" id="ARBA00004418"/>
    </source>
</evidence>
<dbReference type="Proteomes" id="UP000295606">
    <property type="component" value="Unassembled WGS sequence"/>
</dbReference>
<sequence length="264" mass="28542">MKKWTKALSLALAAAATAGSVHAADLKGREIRLAVDPTYPPLEYKTPDGKLTGFGVDIANALCAQLNAHCVWVETSFDGMIPGLIARKFDVISSSMTITPKRMEQIAFTNKISNAPARLVVRRGSPLLPDAASLKGKRAGVEQGTSQEDYARAKWQPAGVEIVAYQNQDQVYTDLTSGRLDAAFQASIAASDGFLKRPEGKDFTFAGNAIDDPKFFGQGDGLGLRKQDTELRDAFNGALAEILANGTYARINKKYFDFDIYGAK</sequence>
<dbReference type="SUPFAM" id="SSF53850">
    <property type="entry name" value="Periplasmic binding protein-like II"/>
    <property type="match status" value="1"/>
</dbReference>
<evidence type="ECO:0000256" key="5">
    <source>
        <dbReference type="ARBA" id="ARBA00022764"/>
    </source>
</evidence>
<protein>
    <submittedName>
        <fullName evidence="8">ABC transporter substrate-binding protein</fullName>
    </submittedName>
</protein>